<gene>
    <name evidence="2" type="ORF">P857_1134</name>
</gene>
<dbReference type="InterPro" id="IPR038161">
    <property type="entry name" value="VirB9/CagX/TrbG_C_sf"/>
</dbReference>
<name>W2V3B1_9RICK</name>
<dbReference type="AlphaFoldDB" id="W2V3B1"/>
<dbReference type="Pfam" id="PF03524">
    <property type="entry name" value="CagX"/>
    <property type="match status" value="1"/>
</dbReference>
<evidence type="ECO:0000313" key="3">
    <source>
        <dbReference type="Proteomes" id="UP000018951"/>
    </source>
</evidence>
<evidence type="ECO:0000256" key="1">
    <source>
        <dbReference type="SAM" id="SignalP"/>
    </source>
</evidence>
<dbReference type="Gene3D" id="2.60.40.2500">
    <property type="match status" value="1"/>
</dbReference>
<protein>
    <submittedName>
        <fullName evidence="2">Conjugal transfer family protein</fullName>
    </submittedName>
</protein>
<dbReference type="EMBL" id="AXCJ01000001">
    <property type="protein sequence ID" value="ETO91953.1"/>
    <property type="molecule type" value="Genomic_DNA"/>
</dbReference>
<accession>W2V3B1</accession>
<sequence>MNLFRKYLLLLLLCLYCTDSLAVEHLPISIDSRMRTYVYSPTEVFIIKGHFDYTTVVEFATGEVVYKLDMGDPSAWRVTVDEVKENRLILKPLLMKGATNMVVFTNMRTYVFDLIAQEKVNNNIAYIVRFYYPDASLVIDNDMISLDGNVSEQDMFDDEYYRKILTSLSMKDSDMTVDDALKALELVKHTNKVSSSSDMKFKLNTEGDPKQYSNPEGDISIAPSLVYHNNNITVFRFDNVDPDELPQIFRVLEDLTEERLKMVWLGDLVAVNGVHDVLSFRYANKNARIYKL</sequence>
<keyword evidence="3" id="KW-1185">Reference proteome</keyword>
<evidence type="ECO:0000313" key="2">
    <source>
        <dbReference type="EMBL" id="ETO91953.1"/>
    </source>
</evidence>
<keyword evidence="1" id="KW-0732">Signal</keyword>
<proteinExistence type="predicted"/>
<comment type="caution">
    <text evidence="2">The sequence shown here is derived from an EMBL/GenBank/DDBJ whole genome shotgun (WGS) entry which is preliminary data.</text>
</comment>
<organism evidence="2 3">
    <name type="scientific">Candidatus Xenolissoclinum pacificiensis L6</name>
    <dbReference type="NCBI Taxonomy" id="1401685"/>
    <lineage>
        <taxon>Bacteria</taxon>
        <taxon>Pseudomonadati</taxon>
        <taxon>Pseudomonadota</taxon>
        <taxon>Alphaproteobacteria</taxon>
        <taxon>Rickettsiales</taxon>
        <taxon>Anaplasmataceae</taxon>
        <taxon>Candidatus Xenolissoclinum</taxon>
    </lineage>
</organism>
<feature type="signal peptide" evidence="1">
    <location>
        <begin position="1"/>
        <end position="22"/>
    </location>
</feature>
<feature type="chain" id="PRO_5004827209" evidence="1">
    <location>
        <begin position="23"/>
        <end position="292"/>
    </location>
</feature>
<reference evidence="2 3" key="1">
    <citation type="journal article" date="2013" name="PLoS ONE">
        <title>Bacterial endosymbiosis in a chordate host: long-term co-evolution and conservation of secondary metabolism.</title>
        <authorList>
            <person name="Kwan J.C."/>
            <person name="Schmidt E.W."/>
        </authorList>
    </citation>
    <scope>NUCLEOTIDE SEQUENCE [LARGE SCALE GENOMIC DNA]</scope>
    <source>
        <strain evidence="3">L6</strain>
    </source>
</reference>
<dbReference type="Proteomes" id="UP000018951">
    <property type="component" value="Unassembled WGS sequence"/>
</dbReference>
<dbReference type="InterPro" id="IPR010258">
    <property type="entry name" value="Conjugal_tfr_TrbG/VirB9/CagX"/>
</dbReference>
<dbReference type="STRING" id="1401685.P857_1134"/>